<dbReference type="Gene3D" id="3.30.70.3040">
    <property type="match status" value="1"/>
</dbReference>
<accession>A0ABQ4F6Y5</accession>
<dbReference type="Pfam" id="PF18075">
    <property type="entry name" value="FtsX_ECD"/>
    <property type="match status" value="1"/>
</dbReference>
<evidence type="ECO:0000313" key="2">
    <source>
        <dbReference type="EMBL" id="GIH30587.1"/>
    </source>
</evidence>
<sequence>MFLCVPADVFPACKGRGAATAREIRRVRALLTTAPEVGRIEFVSRADELRVERKMFKNRPDLLETLELEDMRQQYSVRIGPGDWPALVRRMSASPGVSNALVIRDDYWPGKADVMIQLCPQEWPFEGLGLGDPCEGRGWATLAEKNAVLDRVDDLPGLERVYFQARSHQAPMWHRRHVPDSDPVPGSEFFYLKFATPPVLSEVKRALRGAAGVFQVGAVDVTTKGNRL</sequence>
<dbReference type="EMBL" id="BOOB01000004">
    <property type="protein sequence ID" value="GIH30587.1"/>
    <property type="molecule type" value="Genomic_DNA"/>
</dbReference>
<proteinExistence type="predicted"/>
<comment type="caution">
    <text evidence="2">The sequence shown here is derived from an EMBL/GenBank/DDBJ whole genome shotgun (WGS) entry which is preliminary data.</text>
</comment>
<reference evidence="2 3" key="1">
    <citation type="submission" date="2021-01" db="EMBL/GenBank/DDBJ databases">
        <title>Whole genome shotgun sequence of Microbispora amethystogenes NBRC 101907.</title>
        <authorList>
            <person name="Komaki H."/>
            <person name="Tamura T."/>
        </authorList>
    </citation>
    <scope>NUCLEOTIDE SEQUENCE [LARGE SCALE GENOMIC DNA]</scope>
    <source>
        <strain evidence="2 3">NBRC 101907</strain>
    </source>
</reference>
<evidence type="ECO:0000313" key="3">
    <source>
        <dbReference type="Proteomes" id="UP000651728"/>
    </source>
</evidence>
<feature type="domain" description="FtsX extracellular" evidence="1">
    <location>
        <begin position="19"/>
        <end position="98"/>
    </location>
</feature>
<protein>
    <recommendedName>
        <fullName evidence="1">FtsX extracellular domain-containing protein</fullName>
    </recommendedName>
</protein>
<organism evidence="2 3">
    <name type="scientific">Microbispora amethystogenes</name>
    <dbReference type="NCBI Taxonomy" id="1427754"/>
    <lineage>
        <taxon>Bacteria</taxon>
        <taxon>Bacillati</taxon>
        <taxon>Actinomycetota</taxon>
        <taxon>Actinomycetes</taxon>
        <taxon>Streptosporangiales</taxon>
        <taxon>Streptosporangiaceae</taxon>
        <taxon>Microbispora</taxon>
    </lineage>
</organism>
<keyword evidence="3" id="KW-1185">Reference proteome</keyword>
<gene>
    <name evidence="2" type="ORF">Mam01_07510</name>
</gene>
<evidence type="ECO:0000259" key="1">
    <source>
        <dbReference type="Pfam" id="PF18075"/>
    </source>
</evidence>
<dbReference type="Proteomes" id="UP000651728">
    <property type="component" value="Unassembled WGS sequence"/>
</dbReference>
<dbReference type="InterPro" id="IPR040690">
    <property type="entry name" value="FtsX_ECD"/>
</dbReference>
<name>A0ABQ4F6Y5_9ACTN</name>